<feature type="compositionally biased region" description="Low complexity" evidence="1">
    <location>
        <begin position="19"/>
        <end position="31"/>
    </location>
</feature>
<gene>
    <name evidence="2" type="ORF">EI97DRAFT_470811</name>
</gene>
<feature type="compositionally biased region" description="Basic and acidic residues" evidence="1">
    <location>
        <begin position="337"/>
        <end position="351"/>
    </location>
</feature>
<feature type="region of interest" description="Disordered" evidence="1">
    <location>
        <begin position="337"/>
        <end position="356"/>
    </location>
</feature>
<organism evidence="2 3">
    <name type="scientific">Westerdykella ornata</name>
    <dbReference type="NCBI Taxonomy" id="318751"/>
    <lineage>
        <taxon>Eukaryota</taxon>
        <taxon>Fungi</taxon>
        <taxon>Dikarya</taxon>
        <taxon>Ascomycota</taxon>
        <taxon>Pezizomycotina</taxon>
        <taxon>Dothideomycetes</taxon>
        <taxon>Pleosporomycetidae</taxon>
        <taxon>Pleosporales</taxon>
        <taxon>Sporormiaceae</taxon>
        <taxon>Westerdykella</taxon>
    </lineage>
</organism>
<dbReference type="Proteomes" id="UP000800097">
    <property type="component" value="Unassembled WGS sequence"/>
</dbReference>
<evidence type="ECO:0000313" key="2">
    <source>
        <dbReference type="EMBL" id="KAF2271915.1"/>
    </source>
</evidence>
<reference evidence="2" key="1">
    <citation type="journal article" date="2020" name="Stud. Mycol.">
        <title>101 Dothideomycetes genomes: a test case for predicting lifestyles and emergence of pathogens.</title>
        <authorList>
            <person name="Haridas S."/>
            <person name="Albert R."/>
            <person name="Binder M."/>
            <person name="Bloem J."/>
            <person name="Labutti K."/>
            <person name="Salamov A."/>
            <person name="Andreopoulos B."/>
            <person name="Baker S."/>
            <person name="Barry K."/>
            <person name="Bills G."/>
            <person name="Bluhm B."/>
            <person name="Cannon C."/>
            <person name="Castanera R."/>
            <person name="Culley D."/>
            <person name="Daum C."/>
            <person name="Ezra D."/>
            <person name="Gonzalez J."/>
            <person name="Henrissat B."/>
            <person name="Kuo A."/>
            <person name="Liang C."/>
            <person name="Lipzen A."/>
            <person name="Lutzoni F."/>
            <person name="Magnuson J."/>
            <person name="Mondo S."/>
            <person name="Nolan M."/>
            <person name="Ohm R."/>
            <person name="Pangilinan J."/>
            <person name="Park H.-J."/>
            <person name="Ramirez L."/>
            <person name="Alfaro M."/>
            <person name="Sun H."/>
            <person name="Tritt A."/>
            <person name="Yoshinaga Y."/>
            <person name="Zwiers L.-H."/>
            <person name="Turgeon B."/>
            <person name="Goodwin S."/>
            <person name="Spatafora J."/>
            <person name="Crous P."/>
            <person name="Grigoriev I."/>
        </authorList>
    </citation>
    <scope>NUCLEOTIDE SEQUENCE</scope>
    <source>
        <strain evidence="2">CBS 379.55</strain>
    </source>
</reference>
<accession>A0A6A6J659</accession>
<evidence type="ECO:0000256" key="1">
    <source>
        <dbReference type="SAM" id="MobiDB-lite"/>
    </source>
</evidence>
<keyword evidence="3" id="KW-1185">Reference proteome</keyword>
<evidence type="ECO:0000313" key="3">
    <source>
        <dbReference type="Proteomes" id="UP000800097"/>
    </source>
</evidence>
<feature type="compositionally biased region" description="Acidic residues" evidence="1">
    <location>
        <begin position="447"/>
        <end position="457"/>
    </location>
</feature>
<proteinExistence type="predicted"/>
<dbReference type="AlphaFoldDB" id="A0A6A6J659"/>
<sequence length="457" mass="53744">MKSLIKKLKALRPSKSRQPSAAAAPDQAPFPVNDPPSTFSKPLSKLESLPAEIRLAVLLNLDINGLKALVHASPLYHQLYRAYRWSTLRGVFAKTLRDVVPDAIAESASRVIKAKELGAFSENYQRLRTLGSRAITDDDVSEDRVVEMVRFYRCIIHPLIEAYAQWAQEELEMKEPLSLSEQARITRGLYRIQLFFNVMSRENSRSVWVYFGSEYVLHWFFCRYKPWEIEEILCVHAFAMHMYDRILREIHDDVRPSWPKFTDPERKALDNEYMREDYIRGTIQLGLPFLQMILSRRSDYDYVVFTMGVNMCWTQHLDLYLLFWDGGGTVQDERRVKHPTEEDEMQRRRDPLPFQQDDLDATGPPLAWTIFWKGTYSNLYGYYIPTKLRLWGCFMWDGKRLRQLLKGKEDRDALLSLMDDRPEPVRHYAMEYSVGEEGDPRFRFDRDDDDGDHDNLQ</sequence>
<name>A0A6A6J659_WESOR</name>
<protein>
    <recommendedName>
        <fullName evidence="4">F-box domain-containing protein</fullName>
    </recommendedName>
</protein>
<dbReference type="RefSeq" id="XP_033649454.1">
    <property type="nucleotide sequence ID" value="XM_033801791.1"/>
</dbReference>
<evidence type="ECO:0008006" key="4">
    <source>
        <dbReference type="Google" id="ProtNLM"/>
    </source>
</evidence>
<dbReference type="GeneID" id="54554966"/>
<dbReference type="EMBL" id="ML986530">
    <property type="protein sequence ID" value="KAF2271915.1"/>
    <property type="molecule type" value="Genomic_DNA"/>
</dbReference>
<dbReference type="OrthoDB" id="3795685at2759"/>
<feature type="region of interest" description="Disordered" evidence="1">
    <location>
        <begin position="11"/>
        <end position="36"/>
    </location>
</feature>
<feature type="region of interest" description="Disordered" evidence="1">
    <location>
        <begin position="431"/>
        <end position="457"/>
    </location>
</feature>